<accession>R9PD11</accession>
<gene>
    <name evidence="2" type="ORF">PHSY_006844</name>
</gene>
<dbReference type="PANTHER" id="PTHR46546">
    <property type="entry name" value="SHEWANELLA-LIKE PROTEIN PHOSPHATASE 1"/>
    <property type="match status" value="1"/>
</dbReference>
<sequence length="381" mass="41681">MPTFSALRFVVHGLFAMTLYSGYRYMYSSTQTELTTLTSTHTSGSLGRGVTLPDGRTTISRRTVAIADLHGDYQHALNVLSMASLISSSSTSTPPTWTGGHDLLVSTGDIVDRGDDTIPLYRMFMSLRSQAASAGGEVKNCLGNHEFMNALGDWRYITKGDVDSFGGVEKRRAAMSVTGWIGQEWLNNYNVTHTISLLPESHPQLPANYIPPRISFVHGGITPEYASLGINYINSVGKSFLHKALSSTDPETYLPPNTTPEERDLYSENGPLWYRGFATDPGPLACSNSHSSTTHLNVSALVMGHTPNFDGFITRCNNSILLIDTGISRAYGGQQSALIIDFDLIPLPSSPHLWNQKQTLTALYRSRPPKIISSTSTNLRL</sequence>
<protein>
    <submittedName>
        <fullName evidence="2">Serine-threonine protein phosphatase</fullName>
    </submittedName>
</protein>
<dbReference type="Proteomes" id="UP000014071">
    <property type="component" value="Unassembled WGS sequence"/>
</dbReference>
<dbReference type="RefSeq" id="XP_012192831.1">
    <property type="nucleotide sequence ID" value="XM_012337441.1"/>
</dbReference>
<dbReference type="AlphaFoldDB" id="R9PD11"/>
<dbReference type="InterPro" id="IPR029052">
    <property type="entry name" value="Metallo-depent_PP-like"/>
</dbReference>
<name>R9PD11_PSEHS</name>
<dbReference type="GeneID" id="24112110"/>
<organism evidence="2 3">
    <name type="scientific">Pseudozyma hubeiensis (strain SY62)</name>
    <name type="common">Yeast</name>
    <dbReference type="NCBI Taxonomy" id="1305764"/>
    <lineage>
        <taxon>Eukaryota</taxon>
        <taxon>Fungi</taxon>
        <taxon>Dikarya</taxon>
        <taxon>Basidiomycota</taxon>
        <taxon>Ustilaginomycotina</taxon>
        <taxon>Ustilaginomycetes</taxon>
        <taxon>Ustilaginales</taxon>
        <taxon>Ustilaginaceae</taxon>
        <taxon>Pseudozyma</taxon>
    </lineage>
</organism>
<dbReference type="GO" id="GO:0016787">
    <property type="term" value="F:hydrolase activity"/>
    <property type="evidence" value="ECO:0007669"/>
    <property type="project" value="InterPro"/>
</dbReference>
<reference evidence="3" key="1">
    <citation type="journal article" date="2013" name="Genome Announc.">
        <title>Draft genome sequence of the basidiomycetous yeast-like fungus Pseudozyma hubeiensis SY62, which produces an abundant amount of the biosurfactant mannosylerythritol lipids.</title>
        <authorList>
            <person name="Konishi M."/>
            <person name="Hatada Y."/>
            <person name="Horiuchi J."/>
        </authorList>
    </citation>
    <scope>NUCLEOTIDE SEQUENCE [LARGE SCALE GENOMIC DNA]</scope>
    <source>
        <strain evidence="3">SY62</strain>
    </source>
</reference>
<keyword evidence="3" id="KW-1185">Reference proteome</keyword>
<evidence type="ECO:0000313" key="2">
    <source>
        <dbReference type="EMBL" id="GAC99244.1"/>
    </source>
</evidence>
<evidence type="ECO:0000313" key="3">
    <source>
        <dbReference type="Proteomes" id="UP000014071"/>
    </source>
</evidence>
<dbReference type="Gene3D" id="3.60.21.10">
    <property type="match status" value="1"/>
</dbReference>
<dbReference type="PANTHER" id="PTHR46546:SF4">
    <property type="entry name" value="SHEWANELLA-LIKE PROTEIN PHOSPHATASE 1"/>
    <property type="match status" value="1"/>
</dbReference>
<feature type="domain" description="Calcineurin-like phosphoesterase" evidence="1">
    <location>
        <begin position="62"/>
        <end position="307"/>
    </location>
</feature>
<dbReference type="SUPFAM" id="SSF56300">
    <property type="entry name" value="Metallo-dependent phosphatases"/>
    <property type="match status" value="1"/>
</dbReference>
<dbReference type="InterPro" id="IPR004843">
    <property type="entry name" value="Calcineurin-like_PHP"/>
</dbReference>
<dbReference type="HOGENOM" id="CLU_042543_3_1_1"/>
<proteinExistence type="predicted"/>
<dbReference type="EMBL" id="DF238829">
    <property type="protein sequence ID" value="GAC99244.1"/>
    <property type="molecule type" value="Genomic_DNA"/>
</dbReference>
<dbReference type="OrthoDB" id="5976022at2759"/>
<dbReference type="STRING" id="1305764.R9PD11"/>
<dbReference type="eggNOG" id="KOG0374">
    <property type="taxonomic scope" value="Eukaryota"/>
</dbReference>
<evidence type="ECO:0000259" key="1">
    <source>
        <dbReference type="Pfam" id="PF00149"/>
    </source>
</evidence>
<dbReference type="Pfam" id="PF00149">
    <property type="entry name" value="Metallophos"/>
    <property type="match status" value="1"/>
</dbReference>